<dbReference type="Proteomes" id="UP000269396">
    <property type="component" value="Unassembled WGS sequence"/>
</dbReference>
<name>A0A183P9Q7_9TREM</name>
<dbReference type="AlphaFoldDB" id="A0A183P9Q7"/>
<dbReference type="EMBL" id="UZAL01031154">
    <property type="protein sequence ID" value="VDP57048.1"/>
    <property type="molecule type" value="Genomic_DNA"/>
</dbReference>
<evidence type="ECO:0000313" key="1">
    <source>
        <dbReference type="EMBL" id="VDP57048.1"/>
    </source>
</evidence>
<protein>
    <submittedName>
        <fullName evidence="1">Uncharacterized protein</fullName>
    </submittedName>
</protein>
<accession>A0A183P9Q7</accession>
<sequence length="77" mass="8726">MEYLTCSTLKHTIGCDESLVSKRPIQQIIIQLLLLSMALPQLRKCCPKKHEIHLLDGNLTDPGSSKQPSKQRRVESQ</sequence>
<keyword evidence="2" id="KW-1185">Reference proteome</keyword>
<organism evidence="1 2">
    <name type="scientific">Schistosoma mattheei</name>
    <dbReference type="NCBI Taxonomy" id="31246"/>
    <lineage>
        <taxon>Eukaryota</taxon>
        <taxon>Metazoa</taxon>
        <taxon>Spiralia</taxon>
        <taxon>Lophotrochozoa</taxon>
        <taxon>Platyhelminthes</taxon>
        <taxon>Trematoda</taxon>
        <taxon>Digenea</taxon>
        <taxon>Strigeidida</taxon>
        <taxon>Schistosomatoidea</taxon>
        <taxon>Schistosomatidae</taxon>
        <taxon>Schistosoma</taxon>
    </lineage>
</organism>
<proteinExistence type="predicted"/>
<evidence type="ECO:0000313" key="2">
    <source>
        <dbReference type="Proteomes" id="UP000269396"/>
    </source>
</evidence>
<gene>
    <name evidence="1" type="ORF">SMTD_LOCUS11093</name>
</gene>
<reference evidence="1 2" key="1">
    <citation type="submission" date="2018-11" db="EMBL/GenBank/DDBJ databases">
        <authorList>
            <consortium name="Pathogen Informatics"/>
        </authorList>
    </citation>
    <scope>NUCLEOTIDE SEQUENCE [LARGE SCALE GENOMIC DNA]</scope>
    <source>
        <strain>Denwood</strain>
        <strain evidence="2">Zambia</strain>
    </source>
</reference>